<name>A0A4C1V8S1_EUMVA</name>
<organism evidence="1 2">
    <name type="scientific">Eumeta variegata</name>
    <name type="common">Bagworm moth</name>
    <name type="synonym">Eumeta japonica</name>
    <dbReference type="NCBI Taxonomy" id="151549"/>
    <lineage>
        <taxon>Eukaryota</taxon>
        <taxon>Metazoa</taxon>
        <taxon>Ecdysozoa</taxon>
        <taxon>Arthropoda</taxon>
        <taxon>Hexapoda</taxon>
        <taxon>Insecta</taxon>
        <taxon>Pterygota</taxon>
        <taxon>Neoptera</taxon>
        <taxon>Endopterygota</taxon>
        <taxon>Lepidoptera</taxon>
        <taxon>Glossata</taxon>
        <taxon>Ditrysia</taxon>
        <taxon>Tineoidea</taxon>
        <taxon>Psychidae</taxon>
        <taxon>Oiketicinae</taxon>
        <taxon>Eumeta</taxon>
    </lineage>
</organism>
<reference evidence="1 2" key="1">
    <citation type="journal article" date="2019" name="Commun. Biol.">
        <title>The bagworm genome reveals a unique fibroin gene that provides high tensile strength.</title>
        <authorList>
            <person name="Kono N."/>
            <person name="Nakamura H."/>
            <person name="Ohtoshi R."/>
            <person name="Tomita M."/>
            <person name="Numata K."/>
            <person name="Arakawa K."/>
        </authorList>
    </citation>
    <scope>NUCLEOTIDE SEQUENCE [LARGE SCALE GENOMIC DNA]</scope>
</reference>
<dbReference type="EMBL" id="BGZK01000299">
    <property type="protein sequence ID" value="GBP35099.1"/>
    <property type="molecule type" value="Genomic_DNA"/>
</dbReference>
<sequence>MSDAARGSLKRASTFALRADGLHPGIECGIESTAGAGSTSRVKQMTGLSGVRIAIESRTRSGGDGETEIEIEHRIAVGIGIGGEYTIGIESPII</sequence>
<dbReference type="AlphaFoldDB" id="A0A4C1V8S1"/>
<keyword evidence="2" id="KW-1185">Reference proteome</keyword>
<protein>
    <submittedName>
        <fullName evidence="1">Uncharacterized protein</fullName>
    </submittedName>
</protein>
<proteinExistence type="predicted"/>
<gene>
    <name evidence="1" type="ORF">EVAR_28297_1</name>
</gene>
<accession>A0A4C1V8S1</accession>
<comment type="caution">
    <text evidence="1">The sequence shown here is derived from an EMBL/GenBank/DDBJ whole genome shotgun (WGS) entry which is preliminary data.</text>
</comment>
<evidence type="ECO:0000313" key="2">
    <source>
        <dbReference type="Proteomes" id="UP000299102"/>
    </source>
</evidence>
<evidence type="ECO:0000313" key="1">
    <source>
        <dbReference type="EMBL" id="GBP35099.1"/>
    </source>
</evidence>
<dbReference type="Proteomes" id="UP000299102">
    <property type="component" value="Unassembled WGS sequence"/>
</dbReference>